<reference evidence="7" key="2">
    <citation type="submission" date="2023-04" db="EMBL/GenBank/DDBJ databases">
        <authorList>
            <person name="Bruccoleri R.E."/>
            <person name="Oakeley E.J."/>
            <person name="Faust A.-M."/>
            <person name="Dessus-Babus S."/>
            <person name="Altorfer M."/>
            <person name="Burckhardt D."/>
            <person name="Oertli M."/>
            <person name="Naumann U."/>
            <person name="Petersen F."/>
            <person name="Wong J."/>
        </authorList>
    </citation>
    <scope>NUCLEOTIDE SEQUENCE</scope>
    <source>
        <strain evidence="7">GSM-AAB239-AS_SAM_17_03QT</strain>
        <tissue evidence="7">Leaf</tissue>
    </source>
</reference>
<evidence type="ECO:0000256" key="5">
    <source>
        <dbReference type="SAM" id="SignalP"/>
    </source>
</evidence>
<evidence type="ECO:0000256" key="4">
    <source>
        <dbReference type="ARBA" id="ARBA00038043"/>
    </source>
</evidence>
<dbReference type="InterPro" id="IPR013210">
    <property type="entry name" value="LRR_N_plant-typ"/>
</dbReference>
<feature type="domain" description="Leucine-rich repeat-containing N-terminal plant-type" evidence="6">
    <location>
        <begin position="27"/>
        <end position="65"/>
    </location>
</feature>
<evidence type="ECO:0000313" key="8">
    <source>
        <dbReference type="Proteomes" id="UP001140949"/>
    </source>
</evidence>
<protein>
    <submittedName>
        <fullName evidence="7">Polygalacturonase inhibitor-like</fullName>
    </submittedName>
</protein>
<evidence type="ECO:0000313" key="7">
    <source>
        <dbReference type="EMBL" id="KAJ6825920.1"/>
    </source>
</evidence>
<dbReference type="Pfam" id="PF00560">
    <property type="entry name" value="LRR_1"/>
    <property type="match status" value="3"/>
</dbReference>
<dbReference type="PANTHER" id="PTHR48059:SF23">
    <property type="entry name" value="LEUCINE-RICH REPEAT-CONTAINING N-TERMINAL PLANT-TYPE DOMAIN-CONTAINING PROTEIN"/>
    <property type="match status" value="1"/>
</dbReference>
<dbReference type="Proteomes" id="UP001140949">
    <property type="component" value="Unassembled WGS sequence"/>
</dbReference>
<dbReference type="Pfam" id="PF08263">
    <property type="entry name" value="LRRNT_2"/>
    <property type="match status" value="1"/>
</dbReference>
<gene>
    <name evidence="7" type="ORF">M6B38_374830</name>
</gene>
<dbReference type="Pfam" id="PF13855">
    <property type="entry name" value="LRR_8"/>
    <property type="match status" value="1"/>
</dbReference>
<evidence type="ECO:0000256" key="1">
    <source>
        <dbReference type="ARBA" id="ARBA00004196"/>
    </source>
</evidence>
<dbReference type="EMBL" id="JANAVB010021399">
    <property type="protein sequence ID" value="KAJ6825920.1"/>
    <property type="molecule type" value="Genomic_DNA"/>
</dbReference>
<keyword evidence="3" id="KW-0677">Repeat</keyword>
<organism evidence="7 8">
    <name type="scientific">Iris pallida</name>
    <name type="common">Sweet iris</name>
    <dbReference type="NCBI Taxonomy" id="29817"/>
    <lineage>
        <taxon>Eukaryota</taxon>
        <taxon>Viridiplantae</taxon>
        <taxon>Streptophyta</taxon>
        <taxon>Embryophyta</taxon>
        <taxon>Tracheophyta</taxon>
        <taxon>Spermatophyta</taxon>
        <taxon>Magnoliopsida</taxon>
        <taxon>Liliopsida</taxon>
        <taxon>Asparagales</taxon>
        <taxon>Iridaceae</taxon>
        <taxon>Iridoideae</taxon>
        <taxon>Irideae</taxon>
        <taxon>Iris</taxon>
    </lineage>
</organism>
<dbReference type="SUPFAM" id="SSF52058">
    <property type="entry name" value="L domain-like"/>
    <property type="match status" value="1"/>
</dbReference>
<feature type="chain" id="PRO_5043668570" evidence="5">
    <location>
        <begin position="23"/>
        <end position="328"/>
    </location>
</feature>
<evidence type="ECO:0000259" key="6">
    <source>
        <dbReference type="Pfam" id="PF08263"/>
    </source>
</evidence>
<dbReference type="InterPro" id="IPR001611">
    <property type="entry name" value="Leu-rich_rpt"/>
</dbReference>
<dbReference type="Gene3D" id="3.80.10.10">
    <property type="entry name" value="Ribonuclease Inhibitor"/>
    <property type="match status" value="1"/>
</dbReference>
<accession>A0AAX6GB32</accession>
<comment type="similarity">
    <text evidence="4">Belongs to the polygalacturonase-inhibiting protein family.</text>
</comment>
<keyword evidence="2" id="KW-0433">Leucine-rich repeat</keyword>
<sequence length="328" mass="36221">MSILRVSLIFLVSSFALQLVSSQICNKDDSATLLKLKRAFNNPPNLDSWSASTSCCWFWQGVSCDDNGRVTWAAISASNISGPIPPEIGDLPELRRLEIDVNPNLTGPIPASITKLQHLERLILAENSISGTIPEFLCNMTSLNYIDLRSNKLYGHIPSCFRGSVYYIDFSSNRLSGHIPASLMNGYGGNDTFLNLANNRLTGRIPRSFDNVNFYNINLSGNRLGGDASVLLGEAKFSTQIDVSSNRLSFDLSNVTYPEFLNELIISRNRIRGSINEQITELQGLGVLDMSYNRLCGPIPSGLWMRPYPSSTFEHNKCLCGTPLPPCT</sequence>
<reference evidence="7" key="1">
    <citation type="journal article" date="2023" name="GigaByte">
        <title>Genome assembly of the bearded iris, Iris pallida Lam.</title>
        <authorList>
            <person name="Bruccoleri R.E."/>
            <person name="Oakeley E.J."/>
            <person name="Faust A.M.E."/>
            <person name="Altorfer M."/>
            <person name="Dessus-Babus S."/>
            <person name="Burckhardt D."/>
            <person name="Oertli M."/>
            <person name="Naumann U."/>
            <person name="Petersen F."/>
            <person name="Wong J."/>
        </authorList>
    </citation>
    <scope>NUCLEOTIDE SEQUENCE</scope>
    <source>
        <strain evidence="7">GSM-AAB239-AS_SAM_17_03QT</strain>
    </source>
</reference>
<comment type="subcellular location">
    <subcellularLocation>
        <location evidence="1">Cell envelope</location>
    </subcellularLocation>
</comment>
<dbReference type="PANTHER" id="PTHR48059">
    <property type="entry name" value="POLYGALACTURONASE INHIBITOR 1"/>
    <property type="match status" value="1"/>
</dbReference>
<keyword evidence="5" id="KW-0732">Signal</keyword>
<dbReference type="InterPro" id="IPR032675">
    <property type="entry name" value="LRR_dom_sf"/>
</dbReference>
<dbReference type="InterPro" id="IPR051848">
    <property type="entry name" value="PGIP"/>
</dbReference>
<feature type="signal peptide" evidence="5">
    <location>
        <begin position="1"/>
        <end position="22"/>
    </location>
</feature>
<evidence type="ECO:0000256" key="2">
    <source>
        <dbReference type="ARBA" id="ARBA00022614"/>
    </source>
</evidence>
<evidence type="ECO:0000256" key="3">
    <source>
        <dbReference type="ARBA" id="ARBA00022737"/>
    </source>
</evidence>
<dbReference type="AlphaFoldDB" id="A0AAX6GB32"/>
<name>A0AAX6GB32_IRIPA</name>
<keyword evidence="8" id="KW-1185">Reference proteome</keyword>
<proteinExistence type="inferred from homology"/>
<comment type="caution">
    <text evidence="7">The sequence shown here is derived from an EMBL/GenBank/DDBJ whole genome shotgun (WGS) entry which is preliminary data.</text>
</comment>
<dbReference type="FunFam" id="3.80.10.10:FF:000363">
    <property type="entry name" value="Leucine-rich repeat family protein"/>
    <property type="match status" value="1"/>
</dbReference>